<evidence type="ECO:0000256" key="5">
    <source>
        <dbReference type="ARBA" id="ARBA00023134"/>
    </source>
</evidence>
<reference evidence="13" key="1">
    <citation type="submission" date="2020-08" db="EMBL/GenBank/DDBJ databases">
        <title>Genome public.</title>
        <authorList>
            <person name="Liu C."/>
            <person name="Sun Q."/>
        </authorList>
    </citation>
    <scope>NUCLEOTIDE SEQUENCE</scope>
    <source>
        <strain evidence="13">NSJ-40</strain>
    </source>
</reference>
<keyword evidence="2 8" id="KW-0963">Cytoplasm</keyword>
<evidence type="ECO:0000259" key="11">
    <source>
        <dbReference type="SMART" id="SM00864"/>
    </source>
</evidence>
<dbReference type="PROSITE" id="PS01134">
    <property type="entry name" value="FTSZ_1"/>
    <property type="match status" value="1"/>
</dbReference>
<comment type="function">
    <text evidence="8">Essential cell division protein that forms a contractile ring structure (Z ring) at the future cell division site. The regulation of the ring assembly controls the timing and the location of cell division. One of the functions of the FtsZ ring is to recruit other cell division proteins to the septum to produce a new cell wall between the dividing cells. Binds GTP and shows GTPase activity.</text>
</comment>
<evidence type="ECO:0000256" key="8">
    <source>
        <dbReference type="HAMAP-Rule" id="MF_00909"/>
    </source>
</evidence>
<dbReference type="InterPro" id="IPR036525">
    <property type="entry name" value="Tubulin/FtsZ_GTPase_sf"/>
</dbReference>
<evidence type="ECO:0000313" key="14">
    <source>
        <dbReference type="Proteomes" id="UP000651482"/>
    </source>
</evidence>
<dbReference type="Pfam" id="PF00091">
    <property type="entry name" value="Tubulin"/>
    <property type="match status" value="1"/>
</dbReference>
<dbReference type="FunFam" id="3.40.50.1440:FF:000023">
    <property type="entry name" value="Cell division protein FtsZ"/>
    <property type="match status" value="1"/>
</dbReference>
<dbReference type="InterPro" id="IPR008280">
    <property type="entry name" value="Tub_FtsZ_C"/>
</dbReference>
<feature type="binding site" evidence="8">
    <location>
        <begin position="109"/>
        <end position="111"/>
    </location>
    <ligand>
        <name>GTP</name>
        <dbReference type="ChEBI" id="CHEBI:37565"/>
    </ligand>
</feature>
<evidence type="ECO:0000313" key="13">
    <source>
        <dbReference type="EMBL" id="MBC8532965.1"/>
    </source>
</evidence>
<dbReference type="GO" id="GO:0000917">
    <property type="term" value="P:division septum assembly"/>
    <property type="evidence" value="ECO:0007669"/>
    <property type="project" value="UniProtKB-KW"/>
</dbReference>
<dbReference type="GO" id="GO:0005737">
    <property type="term" value="C:cytoplasm"/>
    <property type="evidence" value="ECO:0007669"/>
    <property type="project" value="UniProtKB-SubCell"/>
</dbReference>
<dbReference type="CDD" id="cd02201">
    <property type="entry name" value="FtsZ_type1"/>
    <property type="match status" value="1"/>
</dbReference>
<evidence type="ECO:0000256" key="2">
    <source>
        <dbReference type="ARBA" id="ARBA00022490"/>
    </source>
</evidence>
<evidence type="ECO:0000256" key="6">
    <source>
        <dbReference type="ARBA" id="ARBA00023210"/>
    </source>
</evidence>
<dbReference type="Gene3D" id="3.30.1330.20">
    <property type="entry name" value="Tubulin/FtsZ, C-terminal domain"/>
    <property type="match status" value="1"/>
</dbReference>
<evidence type="ECO:0000256" key="7">
    <source>
        <dbReference type="ARBA" id="ARBA00023306"/>
    </source>
</evidence>
<comment type="caution">
    <text evidence="13">The sequence shown here is derived from an EMBL/GenBank/DDBJ whole genome shotgun (WGS) entry which is preliminary data.</text>
</comment>
<dbReference type="GO" id="GO:0003924">
    <property type="term" value="F:GTPase activity"/>
    <property type="evidence" value="ECO:0007669"/>
    <property type="project" value="UniProtKB-UniRule"/>
</dbReference>
<dbReference type="GO" id="GO:0051258">
    <property type="term" value="P:protein polymerization"/>
    <property type="evidence" value="ECO:0007669"/>
    <property type="project" value="UniProtKB-UniRule"/>
</dbReference>
<gene>
    <name evidence="8 13" type="primary">ftsZ</name>
    <name evidence="13" type="ORF">IAG03_02905</name>
</gene>
<dbReference type="RefSeq" id="WP_249318243.1">
    <property type="nucleotide sequence ID" value="NZ_JACRSN010000003.1"/>
</dbReference>
<dbReference type="Gene3D" id="3.40.50.1440">
    <property type="entry name" value="Tubulin/FtsZ, GTPase domain"/>
    <property type="match status" value="1"/>
</dbReference>
<evidence type="ECO:0000256" key="10">
    <source>
        <dbReference type="SAM" id="MobiDB-lite"/>
    </source>
</evidence>
<name>A0A926D9P8_9FIRM</name>
<dbReference type="SMART" id="SM00865">
    <property type="entry name" value="Tubulin_C"/>
    <property type="match status" value="1"/>
</dbReference>
<feature type="domain" description="Tubulin/FtsZ GTPase" evidence="11">
    <location>
        <begin position="14"/>
        <end position="206"/>
    </location>
</feature>
<accession>A0A926D9P8</accession>
<dbReference type="PANTHER" id="PTHR30314">
    <property type="entry name" value="CELL DIVISION PROTEIN FTSZ-RELATED"/>
    <property type="match status" value="1"/>
</dbReference>
<feature type="binding site" evidence="8">
    <location>
        <position position="188"/>
    </location>
    <ligand>
        <name>GTP</name>
        <dbReference type="ChEBI" id="CHEBI:37565"/>
    </ligand>
</feature>
<keyword evidence="5 8" id="KW-0342">GTP-binding</keyword>
<comment type="subunit">
    <text evidence="8">Homodimer. Polymerizes to form a dynamic ring structure in a strictly GTP-dependent manner. Interacts directly with several other division proteins.</text>
</comment>
<dbReference type="HAMAP" id="MF_00909">
    <property type="entry name" value="FtsZ"/>
    <property type="match status" value="1"/>
</dbReference>
<dbReference type="NCBIfam" id="TIGR00065">
    <property type="entry name" value="ftsZ"/>
    <property type="match status" value="1"/>
</dbReference>
<dbReference type="SUPFAM" id="SSF55307">
    <property type="entry name" value="Tubulin C-terminal domain-like"/>
    <property type="match status" value="1"/>
</dbReference>
<dbReference type="InterPro" id="IPR024757">
    <property type="entry name" value="FtsZ_C"/>
</dbReference>
<dbReference type="InterPro" id="IPR020805">
    <property type="entry name" value="Cell_div_FtsZ_CS"/>
</dbReference>
<dbReference type="InterPro" id="IPR000158">
    <property type="entry name" value="Cell_div_FtsZ"/>
</dbReference>
<evidence type="ECO:0000259" key="12">
    <source>
        <dbReference type="SMART" id="SM00865"/>
    </source>
</evidence>
<dbReference type="GO" id="GO:0005525">
    <property type="term" value="F:GTP binding"/>
    <property type="evidence" value="ECO:0007669"/>
    <property type="project" value="UniProtKB-UniRule"/>
</dbReference>
<feature type="binding site" evidence="8">
    <location>
        <position position="140"/>
    </location>
    <ligand>
        <name>GTP</name>
        <dbReference type="ChEBI" id="CHEBI:37565"/>
    </ligand>
</feature>
<feature type="region of interest" description="Disordered" evidence="10">
    <location>
        <begin position="320"/>
        <end position="419"/>
    </location>
</feature>
<organism evidence="13 14">
    <name type="scientific">Yeguia hominis</name>
    <dbReference type="NCBI Taxonomy" id="2763662"/>
    <lineage>
        <taxon>Bacteria</taxon>
        <taxon>Bacillati</taxon>
        <taxon>Bacillota</taxon>
        <taxon>Clostridia</taxon>
        <taxon>Eubacteriales</taxon>
        <taxon>Yeguiaceae</taxon>
        <taxon>Yeguia</taxon>
    </lineage>
</organism>
<feature type="binding site" evidence="8">
    <location>
        <position position="144"/>
    </location>
    <ligand>
        <name>GTP</name>
        <dbReference type="ChEBI" id="CHEBI:37565"/>
    </ligand>
</feature>
<dbReference type="SUPFAM" id="SSF52490">
    <property type="entry name" value="Tubulin nucleotide-binding domain-like"/>
    <property type="match status" value="1"/>
</dbReference>
<dbReference type="GO" id="GO:0043093">
    <property type="term" value="P:FtsZ-dependent cytokinesis"/>
    <property type="evidence" value="ECO:0007669"/>
    <property type="project" value="UniProtKB-UniRule"/>
</dbReference>
<comment type="subcellular location">
    <subcellularLocation>
        <location evidence="8">Cytoplasm</location>
    </subcellularLocation>
    <text evidence="8">Assembles at midcell at the inner surface of the cytoplasmic membrane.</text>
</comment>
<comment type="similarity">
    <text evidence="1 8">Belongs to the FtsZ family.</text>
</comment>
<dbReference type="PRINTS" id="PR00423">
    <property type="entry name" value="CELLDVISFTSZ"/>
</dbReference>
<dbReference type="Proteomes" id="UP000651482">
    <property type="component" value="Unassembled WGS sequence"/>
</dbReference>
<dbReference type="GO" id="GO:0032153">
    <property type="term" value="C:cell division site"/>
    <property type="evidence" value="ECO:0007669"/>
    <property type="project" value="UniProtKB-UniRule"/>
</dbReference>
<feature type="compositionally biased region" description="Low complexity" evidence="10">
    <location>
        <begin position="330"/>
        <end position="351"/>
    </location>
</feature>
<keyword evidence="4 8" id="KW-0547">Nucleotide-binding</keyword>
<proteinExistence type="inferred from homology"/>
<evidence type="ECO:0000256" key="9">
    <source>
        <dbReference type="NCBIfam" id="TIGR00065"/>
    </source>
</evidence>
<keyword evidence="7 8" id="KW-0131">Cell cycle</keyword>
<keyword evidence="3 8" id="KW-0132">Cell division</keyword>
<dbReference type="EMBL" id="JACRSN010000003">
    <property type="protein sequence ID" value="MBC8532965.1"/>
    <property type="molecule type" value="Genomic_DNA"/>
</dbReference>
<feature type="compositionally biased region" description="Polar residues" evidence="10">
    <location>
        <begin position="364"/>
        <end position="375"/>
    </location>
</feature>
<dbReference type="Pfam" id="PF12327">
    <property type="entry name" value="FtsZ_C"/>
    <property type="match status" value="1"/>
</dbReference>
<keyword evidence="6 8" id="KW-0717">Septation</keyword>
<evidence type="ECO:0000256" key="1">
    <source>
        <dbReference type="ARBA" id="ARBA00009690"/>
    </source>
</evidence>
<feature type="binding site" evidence="8">
    <location>
        <begin position="22"/>
        <end position="26"/>
    </location>
    <ligand>
        <name>GTP</name>
        <dbReference type="ChEBI" id="CHEBI:37565"/>
    </ligand>
</feature>
<dbReference type="InterPro" id="IPR018316">
    <property type="entry name" value="Tubulin/FtsZ_2-layer-sand-dom"/>
</dbReference>
<dbReference type="AlphaFoldDB" id="A0A926D9P8"/>
<protein>
    <recommendedName>
        <fullName evidence="8 9">Cell division protein FtsZ</fullName>
    </recommendedName>
</protein>
<dbReference type="InterPro" id="IPR045061">
    <property type="entry name" value="FtsZ/CetZ"/>
</dbReference>
<dbReference type="InterPro" id="IPR037103">
    <property type="entry name" value="Tubulin/FtsZ-like_C"/>
</dbReference>
<dbReference type="SMART" id="SM00864">
    <property type="entry name" value="Tubulin"/>
    <property type="match status" value="1"/>
</dbReference>
<evidence type="ECO:0000256" key="4">
    <source>
        <dbReference type="ARBA" id="ARBA00022741"/>
    </source>
</evidence>
<evidence type="ECO:0000256" key="3">
    <source>
        <dbReference type="ARBA" id="ARBA00022618"/>
    </source>
</evidence>
<feature type="domain" description="Tubulin/FtsZ 2-layer sandwich" evidence="12">
    <location>
        <begin position="208"/>
        <end position="325"/>
    </location>
</feature>
<sequence length="430" mass="45223">MPYELDNEMNDGVIIKVVGVGGGGGNAVNRMIVAGVQGVEFISVNTDIQALNRSQAMQKIQIGEKVTHGKGAGSKPEIGAKSAEESREVIAAALRGSDMVFITAGMGGGTGTGAAAVIAETARELGILTVGIVTKPFAFEGKRRMEQAEEGISALREHVDSLVVIPNERLKLISEQRITLMNAFMMADDVLRQGVQSISDLIKLPGLVNLDFADVTSVMKDAGYAHMGVGSASGKDKAEQAAKMAISSPLLETAINGAKGVIINITSSPDIGLDEIDTASTMIASQAHEDANIIWGAAFDESMEDEMKITVIATGFTSHDGAAEEKEPEAAQPENKPAATAPAAAAHPASAQQRGAGSFPTRPAVSSSTYPNGGQQPYRPGTKSTVRPDDRTLPDRMTSPTESRSDRSRAVPNVDDDDTFIDIMSIFNRK</sequence>
<dbReference type="InterPro" id="IPR003008">
    <property type="entry name" value="Tubulin_FtsZ_GTPase"/>
</dbReference>
<dbReference type="PANTHER" id="PTHR30314:SF3">
    <property type="entry name" value="MITOCHONDRIAL DIVISION PROTEIN FSZA"/>
    <property type="match status" value="1"/>
</dbReference>
<keyword evidence="14" id="KW-1185">Reference proteome</keyword>